<feature type="compositionally biased region" description="Low complexity" evidence="1">
    <location>
        <begin position="1"/>
        <end position="26"/>
    </location>
</feature>
<gene>
    <name evidence="2" type="ORF">J2S41_006517</name>
</gene>
<dbReference type="EMBL" id="JAVDYB010000001">
    <property type="protein sequence ID" value="MDR7279739.1"/>
    <property type="molecule type" value="Genomic_DNA"/>
</dbReference>
<feature type="region of interest" description="Disordered" evidence="1">
    <location>
        <begin position="74"/>
        <end position="95"/>
    </location>
</feature>
<reference evidence="2" key="1">
    <citation type="submission" date="2023-07" db="EMBL/GenBank/DDBJ databases">
        <title>Sequencing the genomes of 1000 actinobacteria strains.</title>
        <authorList>
            <person name="Klenk H.-P."/>
        </authorList>
    </citation>
    <scope>NUCLEOTIDE SEQUENCE</scope>
    <source>
        <strain evidence="2">DSM 44707</strain>
    </source>
</reference>
<comment type="caution">
    <text evidence="2">The sequence shown here is derived from an EMBL/GenBank/DDBJ whole genome shotgun (WGS) entry which is preliminary data.</text>
</comment>
<evidence type="ECO:0000313" key="2">
    <source>
        <dbReference type="EMBL" id="MDR7279739.1"/>
    </source>
</evidence>
<sequence length="95" mass="8569">MASSRSGAGSLCAAATAADSEASAVSRFGIAKFDQADPPEPAAESGETPGDSAATAGAAGGVVNASTGAGVIGPSAGFSAEAASGGSPEVSAGVP</sequence>
<name>A0AAE3YTS1_9ACTN</name>
<evidence type="ECO:0000313" key="3">
    <source>
        <dbReference type="Proteomes" id="UP001183643"/>
    </source>
</evidence>
<evidence type="ECO:0000256" key="1">
    <source>
        <dbReference type="SAM" id="MobiDB-lite"/>
    </source>
</evidence>
<proteinExistence type="predicted"/>
<protein>
    <submittedName>
        <fullName evidence="2">Uncharacterized protein</fullName>
    </submittedName>
</protein>
<dbReference type="Proteomes" id="UP001183643">
    <property type="component" value="Unassembled WGS sequence"/>
</dbReference>
<accession>A0AAE3YTS1</accession>
<dbReference type="AlphaFoldDB" id="A0AAE3YTS1"/>
<dbReference type="RefSeq" id="WP_310373731.1">
    <property type="nucleotide sequence ID" value="NZ_JAVDYB010000001.1"/>
</dbReference>
<organism evidence="2 3">
    <name type="scientific">Catenuloplanes atrovinosus</name>
    <dbReference type="NCBI Taxonomy" id="137266"/>
    <lineage>
        <taxon>Bacteria</taxon>
        <taxon>Bacillati</taxon>
        <taxon>Actinomycetota</taxon>
        <taxon>Actinomycetes</taxon>
        <taxon>Micromonosporales</taxon>
        <taxon>Micromonosporaceae</taxon>
        <taxon>Catenuloplanes</taxon>
    </lineage>
</organism>
<keyword evidence="3" id="KW-1185">Reference proteome</keyword>
<feature type="region of interest" description="Disordered" evidence="1">
    <location>
        <begin position="1"/>
        <end position="58"/>
    </location>
</feature>